<evidence type="ECO:0000313" key="1">
    <source>
        <dbReference type="Proteomes" id="UP000887579"/>
    </source>
</evidence>
<dbReference type="WBParaSite" id="ES5_v2.g9618.t1">
    <property type="protein sequence ID" value="ES5_v2.g9618.t1"/>
    <property type="gene ID" value="ES5_v2.g9618"/>
</dbReference>
<proteinExistence type="predicted"/>
<sequence length="144" mass="16217">MSTMLMNSSSVSTVVAALPRPRGWGDVPHSCDENINKVAELVKLASPEFCCHIVEKSTLMLYMPGEPTSQTLSRDDFIELLEQCEDTFNYKRVLVCFDKSHMDPRQGMPALARSLKCVGFNVLPVDAFPSYLNKKTLFCMVYEL</sequence>
<evidence type="ECO:0000313" key="2">
    <source>
        <dbReference type="WBParaSite" id="ES5_v2.g9618.t1"/>
    </source>
</evidence>
<organism evidence="1 2">
    <name type="scientific">Panagrolaimus sp. ES5</name>
    <dbReference type="NCBI Taxonomy" id="591445"/>
    <lineage>
        <taxon>Eukaryota</taxon>
        <taxon>Metazoa</taxon>
        <taxon>Ecdysozoa</taxon>
        <taxon>Nematoda</taxon>
        <taxon>Chromadorea</taxon>
        <taxon>Rhabditida</taxon>
        <taxon>Tylenchina</taxon>
        <taxon>Panagrolaimomorpha</taxon>
        <taxon>Panagrolaimoidea</taxon>
        <taxon>Panagrolaimidae</taxon>
        <taxon>Panagrolaimus</taxon>
    </lineage>
</organism>
<reference evidence="2" key="1">
    <citation type="submission" date="2022-11" db="UniProtKB">
        <authorList>
            <consortium name="WormBaseParasite"/>
        </authorList>
    </citation>
    <scope>IDENTIFICATION</scope>
</reference>
<dbReference type="Proteomes" id="UP000887579">
    <property type="component" value="Unplaced"/>
</dbReference>
<protein>
    <submittedName>
        <fullName evidence="2">Ornithine decarboxylase antizyme</fullName>
    </submittedName>
</protein>
<name>A0AC34GWW4_9BILA</name>
<accession>A0AC34GWW4</accession>